<dbReference type="Pfam" id="PF15846">
    <property type="entry name" value="DUF4720"/>
    <property type="match status" value="1"/>
</dbReference>
<dbReference type="InParanoid" id="A0A3Q7MHP3"/>
<keyword evidence="1" id="KW-1133">Transmembrane helix</keyword>
<keyword evidence="1" id="KW-0812">Transmembrane</keyword>
<dbReference type="PANTHER" id="PTHR47620:SF1">
    <property type="entry name" value="GENE, 34066-RELATED"/>
    <property type="match status" value="1"/>
</dbReference>
<dbReference type="CTD" id="109322614"/>
<reference key="1">
    <citation type="submission" date="2019-01" db="UniProtKB">
        <authorList>
            <consortium name="RefSeq"/>
        </authorList>
    </citation>
    <scope>IDENTIFICATION</scope>
</reference>
<evidence type="ECO:0000256" key="1">
    <source>
        <dbReference type="SAM" id="Phobius"/>
    </source>
</evidence>
<name>A0A3Q7MHP3_CALUR</name>
<dbReference type="Proteomes" id="UP000286641">
    <property type="component" value="Unplaced"/>
</dbReference>
<accession>A0A3Q7MHP3</accession>
<dbReference type="RefSeq" id="XP_025706433.1">
    <property type="nucleotide sequence ID" value="XM_025850648.1"/>
</dbReference>
<dbReference type="AlphaFoldDB" id="A0A3Q7MHP3"/>
<evidence type="ECO:0000313" key="2">
    <source>
        <dbReference type="Proteomes" id="UP000286641"/>
    </source>
</evidence>
<dbReference type="PANTHER" id="PTHR47620">
    <property type="entry name" value="CHROMOSOME 2 OPEN READING FRAME 66"/>
    <property type="match status" value="1"/>
</dbReference>
<reference evidence="3" key="2">
    <citation type="submission" date="2025-08" db="UniProtKB">
        <authorList>
            <consortium name="RefSeq"/>
        </authorList>
    </citation>
    <scope>IDENTIFICATION</scope>
    <source>
        <tissue evidence="3">Blood</tissue>
    </source>
</reference>
<keyword evidence="1" id="KW-0472">Membrane</keyword>
<feature type="transmembrane region" description="Helical" evidence="1">
    <location>
        <begin position="100"/>
        <end position="119"/>
    </location>
</feature>
<evidence type="ECO:0000313" key="3">
    <source>
        <dbReference type="RefSeq" id="XP_025706433.1"/>
    </source>
</evidence>
<keyword evidence="2" id="KW-1185">Reference proteome</keyword>
<dbReference type="InterPro" id="IPR031699">
    <property type="entry name" value="DUF4720"/>
</dbReference>
<gene>
    <name evidence="3" type="primary">CUNH2orf66</name>
</gene>
<sequence length="195" mass="22352">MPAKAFVQMPLHVKSLFVQNIPTATFTNALLNEEPKKDHLNLKLMWNHYFSTPHAHVIDSRLQLVHWLQVATNCLADCKQGSQPGPAKVQLLLRSTMPKAFLLLWVALVLSGLVHGATLRNEEKWKSLNNPRNRDLFFRTLQAYFKGRGLDLGRFPNTFFMNENPRPLSFQSELLASAFADYEEQKNSFPNYLKG</sequence>
<proteinExistence type="predicted"/>
<organism evidence="2 3">
    <name type="scientific">Callorhinus ursinus</name>
    <name type="common">Northern fur seal</name>
    <dbReference type="NCBI Taxonomy" id="34884"/>
    <lineage>
        <taxon>Eukaryota</taxon>
        <taxon>Metazoa</taxon>
        <taxon>Chordata</taxon>
        <taxon>Craniata</taxon>
        <taxon>Vertebrata</taxon>
        <taxon>Euteleostomi</taxon>
        <taxon>Mammalia</taxon>
        <taxon>Eutheria</taxon>
        <taxon>Laurasiatheria</taxon>
        <taxon>Carnivora</taxon>
        <taxon>Caniformia</taxon>
        <taxon>Pinnipedia</taxon>
        <taxon>Otariidae</taxon>
        <taxon>Callorhinus</taxon>
    </lineage>
</organism>
<protein>
    <submittedName>
        <fullName evidence="3">Uncharacterized protein C2orf66 homolog</fullName>
    </submittedName>
</protein>